<dbReference type="Proteomes" id="UP000266673">
    <property type="component" value="Unassembled WGS sequence"/>
</dbReference>
<keyword evidence="2 5" id="KW-0812">Transmembrane</keyword>
<dbReference type="OrthoDB" id="3251871at2759"/>
<dbReference type="GO" id="GO:0007189">
    <property type="term" value="P:adenylate cyclase-activating G protein-coupled receptor signaling pathway"/>
    <property type="evidence" value="ECO:0007669"/>
    <property type="project" value="TreeGrafter"/>
</dbReference>
<dbReference type="PANTHER" id="PTHR23112">
    <property type="entry name" value="G PROTEIN-COUPLED RECEPTOR 157-RELATED"/>
    <property type="match status" value="1"/>
</dbReference>
<feature type="domain" description="G-protein coupled receptors family 2 profile 2" evidence="6">
    <location>
        <begin position="12"/>
        <end position="266"/>
    </location>
</feature>
<organism evidence="7 8">
    <name type="scientific">Gigaspora rosea</name>
    <dbReference type="NCBI Taxonomy" id="44941"/>
    <lineage>
        <taxon>Eukaryota</taxon>
        <taxon>Fungi</taxon>
        <taxon>Fungi incertae sedis</taxon>
        <taxon>Mucoromycota</taxon>
        <taxon>Glomeromycotina</taxon>
        <taxon>Glomeromycetes</taxon>
        <taxon>Diversisporales</taxon>
        <taxon>Gigasporaceae</taxon>
        <taxon>Gigaspora</taxon>
    </lineage>
</organism>
<evidence type="ECO:0000256" key="1">
    <source>
        <dbReference type="ARBA" id="ARBA00004141"/>
    </source>
</evidence>
<dbReference type="PANTHER" id="PTHR23112:SF0">
    <property type="entry name" value="TRANSMEMBRANE PROTEIN 116"/>
    <property type="match status" value="1"/>
</dbReference>
<dbReference type="Gene3D" id="1.20.1070.10">
    <property type="entry name" value="Rhodopsin 7-helix transmembrane proteins"/>
    <property type="match status" value="1"/>
</dbReference>
<evidence type="ECO:0000313" key="7">
    <source>
        <dbReference type="EMBL" id="RIB26184.1"/>
    </source>
</evidence>
<feature type="transmembrane region" description="Helical" evidence="5">
    <location>
        <begin position="175"/>
        <end position="194"/>
    </location>
</feature>
<dbReference type="InterPro" id="IPR017981">
    <property type="entry name" value="GPCR_2-like_7TM"/>
</dbReference>
<feature type="transmembrane region" description="Helical" evidence="5">
    <location>
        <begin position="88"/>
        <end position="114"/>
    </location>
</feature>
<feature type="transmembrane region" description="Helical" evidence="5">
    <location>
        <begin position="20"/>
        <end position="43"/>
    </location>
</feature>
<dbReference type="GO" id="GO:0005886">
    <property type="term" value="C:plasma membrane"/>
    <property type="evidence" value="ECO:0007669"/>
    <property type="project" value="TreeGrafter"/>
</dbReference>
<keyword evidence="4 5" id="KW-0472">Membrane</keyword>
<proteinExistence type="predicted"/>
<feature type="transmembrane region" description="Helical" evidence="5">
    <location>
        <begin position="55"/>
        <end position="76"/>
    </location>
</feature>
<evidence type="ECO:0000259" key="6">
    <source>
        <dbReference type="PROSITE" id="PS50261"/>
    </source>
</evidence>
<dbReference type="EMBL" id="QKWP01000145">
    <property type="protein sequence ID" value="RIB26184.1"/>
    <property type="molecule type" value="Genomic_DNA"/>
</dbReference>
<gene>
    <name evidence="7" type="ORF">C2G38_2138421</name>
</gene>
<dbReference type="AlphaFoldDB" id="A0A397VUE4"/>
<evidence type="ECO:0000256" key="2">
    <source>
        <dbReference type="ARBA" id="ARBA00022692"/>
    </source>
</evidence>
<dbReference type="GO" id="GO:0007166">
    <property type="term" value="P:cell surface receptor signaling pathway"/>
    <property type="evidence" value="ECO:0007669"/>
    <property type="project" value="InterPro"/>
</dbReference>
<comment type="caution">
    <text evidence="7">The sequence shown here is derived from an EMBL/GenBank/DDBJ whole genome shotgun (WGS) entry which is preliminary data.</text>
</comment>
<keyword evidence="8" id="KW-1185">Reference proteome</keyword>
<evidence type="ECO:0000256" key="5">
    <source>
        <dbReference type="SAM" id="Phobius"/>
    </source>
</evidence>
<protein>
    <recommendedName>
        <fullName evidence="6">G-protein coupled receptors family 2 profile 2 domain-containing protein</fullName>
    </recommendedName>
</protein>
<name>A0A397VUE4_9GLOM</name>
<feature type="transmembrane region" description="Helical" evidence="5">
    <location>
        <begin position="233"/>
        <end position="256"/>
    </location>
</feature>
<evidence type="ECO:0000256" key="3">
    <source>
        <dbReference type="ARBA" id="ARBA00022989"/>
    </source>
</evidence>
<keyword evidence="3 5" id="KW-1133">Transmembrane helix</keyword>
<sequence>MASITPITKDQFTFISNLCVPLNIISLISSITSCVTFGFIQIYYPKLADRVSFRLSFVILFCNIGYSIHLLITLTWNHTGGFWCTYMAWSLVFFPLSSVFYIVCIALNLHIVFVNEYRSLYNFEQYYFIIAFSFALLLSLLPITDNMYGYDDPLVNCWYRDSGQKYNIIWQWVTFYGWIDSSILYCAIVVVMVIRKLRSATKIVDDFDSSASRLSDHPTLINKTVVSLVVRRVMWYPVVPLVTQFFSSFVQTYAYFNHVVSYPLLLLCFTGVSLKGLLNALVFSQDIAVTRAFQDVKLQWWISNVNSYESRYPHRSHNKAFTDEFSKLGKSNDFIELNTLNSNNVESDITNDDVIDDNIIINVTINNNNNKLVSQPSCLEWLKYILLIKFFSPPKSSDNFFDGNKPNIFSALVRKDNSKQNITLDNQNNDQDIHLVHPEPVHLKFSFQNSSLDLSSNCLDPSNSSNLLISGSINNQINHTNINNANNTNEIDISNCTIDDDKRWFDTMLVNDEPTNIVSENFTKTFGSDTDLSQENEMIKQLIKRL</sequence>
<evidence type="ECO:0000313" key="8">
    <source>
        <dbReference type="Proteomes" id="UP000266673"/>
    </source>
</evidence>
<dbReference type="GO" id="GO:0004930">
    <property type="term" value="F:G protein-coupled receptor activity"/>
    <property type="evidence" value="ECO:0007669"/>
    <property type="project" value="TreeGrafter"/>
</dbReference>
<dbReference type="STRING" id="44941.A0A397VUE4"/>
<comment type="subcellular location">
    <subcellularLocation>
        <location evidence="1">Membrane</location>
        <topology evidence="1">Multi-pass membrane protein</topology>
    </subcellularLocation>
</comment>
<feature type="transmembrane region" description="Helical" evidence="5">
    <location>
        <begin position="262"/>
        <end position="283"/>
    </location>
</feature>
<feature type="transmembrane region" description="Helical" evidence="5">
    <location>
        <begin position="126"/>
        <end position="144"/>
    </location>
</feature>
<evidence type="ECO:0000256" key="4">
    <source>
        <dbReference type="ARBA" id="ARBA00023136"/>
    </source>
</evidence>
<dbReference type="PROSITE" id="PS50261">
    <property type="entry name" value="G_PROTEIN_RECEP_F2_4"/>
    <property type="match status" value="1"/>
</dbReference>
<reference evidence="7 8" key="1">
    <citation type="submission" date="2018-06" db="EMBL/GenBank/DDBJ databases">
        <title>Comparative genomics reveals the genomic features of Rhizophagus irregularis, R. cerebriforme, R. diaphanum and Gigaspora rosea, and their symbiotic lifestyle signature.</title>
        <authorList>
            <person name="Morin E."/>
            <person name="San Clemente H."/>
            <person name="Chen E.C.H."/>
            <person name="De La Providencia I."/>
            <person name="Hainaut M."/>
            <person name="Kuo A."/>
            <person name="Kohler A."/>
            <person name="Murat C."/>
            <person name="Tang N."/>
            <person name="Roy S."/>
            <person name="Loubradou J."/>
            <person name="Henrissat B."/>
            <person name="Grigoriev I.V."/>
            <person name="Corradi N."/>
            <person name="Roux C."/>
            <person name="Martin F.M."/>
        </authorList>
    </citation>
    <scope>NUCLEOTIDE SEQUENCE [LARGE SCALE GENOMIC DNA]</scope>
    <source>
        <strain evidence="7 8">DAOM 194757</strain>
    </source>
</reference>
<accession>A0A397VUE4</accession>